<reference evidence="1 2" key="1">
    <citation type="journal article" date="2023" name="Plant Biotechnol. J.">
        <title>Chromosome-level wild Hevea brasiliensis genome provides new tools for genomic-assisted breeding and valuable loci to elevate rubber yield.</title>
        <authorList>
            <person name="Cheng H."/>
            <person name="Song X."/>
            <person name="Hu Y."/>
            <person name="Wu T."/>
            <person name="Yang Q."/>
            <person name="An Z."/>
            <person name="Feng S."/>
            <person name="Deng Z."/>
            <person name="Wu W."/>
            <person name="Zeng X."/>
            <person name="Tu M."/>
            <person name="Wang X."/>
            <person name="Huang H."/>
        </authorList>
    </citation>
    <scope>NUCLEOTIDE SEQUENCE [LARGE SCALE GENOMIC DNA]</scope>
    <source>
        <strain evidence="1">MT/VB/25A 57/8</strain>
    </source>
</reference>
<keyword evidence="2" id="KW-1185">Reference proteome</keyword>
<name>A0ABQ9KFH2_HEVBR</name>
<proteinExistence type="predicted"/>
<gene>
    <name evidence="1" type="ORF">P3X46_032180</name>
</gene>
<accession>A0ABQ9KFH2</accession>
<organism evidence="1 2">
    <name type="scientific">Hevea brasiliensis</name>
    <name type="common">Para rubber tree</name>
    <name type="synonym">Siphonia brasiliensis</name>
    <dbReference type="NCBI Taxonomy" id="3981"/>
    <lineage>
        <taxon>Eukaryota</taxon>
        <taxon>Viridiplantae</taxon>
        <taxon>Streptophyta</taxon>
        <taxon>Embryophyta</taxon>
        <taxon>Tracheophyta</taxon>
        <taxon>Spermatophyta</taxon>
        <taxon>Magnoliopsida</taxon>
        <taxon>eudicotyledons</taxon>
        <taxon>Gunneridae</taxon>
        <taxon>Pentapetalae</taxon>
        <taxon>rosids</taxon>
        <taxon>fabids</taxon>
        <taxon>Malpighiales</taxon>
        <taxon>Euphorbiaceae</taxon>
        <taxon>Crotonoideae</taxon>
        <taxon>Micrandreae</taxon>
        <taxon>Hevea</taxon>
    </lineage>
</organism>
<dbReference type="InterPro" id="IPR021109">
    <property type="entry name" value="Peptidase_aspartic_dom_sf"/>
</dbReference>
<dbReference type="Gene3D" id="2.40.70.10">
    <property type="entry name" value="Acid Proteases"/>
    <property type="match status" value="1"/>
</dbReference>
<dbReference type="EMBL" id="JARPOI010000018">
    <property type="protein sequence ID" value="KAJ9134944.1"/>
    <property type="molecule type" value="Genomic_DNA"/>
</dbReference>
<dbReference type="Proteomes" id="UP001174677">
    <property type="component" value="Chromosome 18"/>
</dbReference>
<protein>
    <submittedName>
        <fullName evidence="1">Uncharacterized protein</fullName>
    </submittedName>
</protein>
<evidence type="ECO:0000313" key="1">
    <source>
        <dbReference type="EMBL" id="KAJ9134944.1"/>
    </source>
</evidence>
<feature type="non-terminal residue" evidence="1">
    <location>
        <position position="1"/>
    </location>
</feature>
<dbReference type="SUPFAM" id="SSF50630">
    <property type="entry name" value="Acid proteases"/>
    <property type="match status" value="1"/>
</dbReference>
<sequence>YMVHTVPVDTRSSVNLVTLEVYEKIGLKKNDLTKFMFPLVGLGDKTMPIAGATNLMTTLGDETFKWSICTEFIIVNIPLSYNVILGRLILNGNNILINMDCLCMKLLALGGLTIVRGSQKLAQECYKQYTKAVVNVTILINLLKRQKVTFLWR</sequence>
<comment type="caution">
    <text evidence="1">The sequence shown here is derived from an EMBL/GenBank/DDBJ whole genome shotgun (WGS) entry which is preliminary data.</text>
</comment>
<evidence type="ECO:0000313" key="2">
    <source>
        <dbReference type="Proteomes" id="UP001174677"/>
    </source>
</evidence>